<dbReference type="EMBL" id="SWJQ01000292">
    <property type="protein sequence ID" value="TRZ16855.1"/>
    <property type="molecule type" value="Genomic_DNA"/>
</dbReference>
<accession>A0A8K1GFP5</accession>
<evidence type="ECO:0000313" key="1">
    <source>
        <dbReference type="EMBL" id="TRZ16855.1"/>
    </source>
</evidence>
<evidence type="ECO:0000313" key="2">
    <source>
        <dbReference type="Proteomes" id="UP000796761"/>
    </source>
</evidence>
<name>A0A8K1GFP5_9PASS</name>
<comment type="caution">
    <text evidence="1">The sequence shown here is derived from an EMBL/GenBank/DDBJ whole genome shotgun (WGS) entry which is preliminary data.</text>
</comment>
<dbReference type="AlphaFoldDB" id="A0A8K1GFP5"/>
<protein>
    <submittedName>
        <fullName evidence="1">Uncharacterized protein</fullName>
    </submittedName>
</protein>
<dbReference type="Proteomes" id="UP000796761">
    <property type="component" value="Unassembled WGS sequence"/>
</dbReference>
<organism evidence="1 2">
    <name type="scientific">Zosterops borbonicus</name>
    <dbReference type="NCBI Taxonomy" id="364589"/>
    <lineage>
        <taxon>Eukaryota</taxon>
        <taxon>Metazoa</taxon>
        <taxon>Chordata</taxon>
        <taxon>Craniata</taxon>
        <taxon>Vertebrata</taxon>
        <taxon>Euteleostomi</taxon>
        <taxon>Archelosauria</taxon>
        <taxon>Archosauria</taxon>
        <taxon>Dinosauria</taxon>
        <taxon>Saurischia</taxon>
        <taxon>Theropoda</taxon>
        <taxon>Coelurosauria</taxon>
        <taxon>Aves</taxon>
        <taxon>Neognathae</taxon>
        <taxon>Neoaves</taxon>
        <taxon>Telluraves</taxon>
        <taxon>Australaves</taxon>
        <taxon>Passeriformes</taxon>
        <taxon>Sylvioidea</taxon>
        <taxon>Zosteropidae</taxon>
        <taxon>Zosterops</taxon>
    </lineage>
</organism>
<sequence length="94" mass="10757">MEVHGGDECPKEVVTPPEAQAAAGLWQGLWIFKKRSLHWSRSAGRTHDPVGDPQCSSLLLKNFTPWKGHTLEQQQKCNLWKRFTLEKLMEDCVL</sequence>
<gene>
    <name evidence="1" type="ORF">HGM15179_010238</name>
</gene>
<keyword evidence="2" id="KW-1185">Reference proteome</keyword>
<reference evidence="1" key="1">
    <citation type="submission" date="2019-04" db="EMBL/GenBank/DDBJ databases">
        <title>Genome assembly of Zosterops borbonicus 15179.</title>
        <authorList>
            <person name="Leroy T."/>
            <person name="Anselmetti Y."/>
            <person name="Tilak M.-K."/>
            <person name="Nabholz B."/>
        </authorList>
    </citation>
    <scope>NUCLEOTIDE SEQUENCE</scope>
    <source>
        <strain evidence="1">HGM_15179</strain>
        <tissue evidence="1">Muscle</tissue>
    </source>
</reference>
<proteinExistence type="predicted"/>